<accession>A0A8J3A2R9</accession>
<name>A0A8J3A2R9_9PROT</name>
<sequence>MRNVIPFAIARAGYLYPELTLEETEAGIAIKGITPKDLDTVRKDLNYLLYREHIRIRFEPIRQQAWQRLVGGTA</sequence>
<protein>
    <submittedName>
        <fullName evidence="1">Uncharacterized protein</fullName>
    </submittedName>
</protein>
<gene>
    <name evidence="1" type="ORF">GCM10011355_09110</name>
</gene>
<dbReference type="Proteomes" id="UP000621856">
    <property type="component" value="Unassembled WGS sequence"/>
</dbReference>
<evidence type="ECO:0000313" key="2">
    <source>
        <dbReference type="Proteomes" id="UP000621856"/>
    </source>
</evidence>
<evidence type="ECO:0000313" key="1">
    <source>
        <dbReference type="EMBL" id="GGH94582.1"/>
    </source>
</evidence>
<dbReference type="EMBL" id="BMGZ01000001">
    <property type="protein sequence ID" value="GGH94582.1"/>
    <property type="molecule type" value="Genomic_DNA"/>
</dbReference>
<reference evidence="1" key="1">
    <citation type="journal article" date="2014" name="Int. J. Syst. Evol. Microbiol.">
        <title>Complete genome sequence of Corynebacterium casei LMG S-19264T (=DSM 44701T), isolated from a smear-ripened cheese.</title>
        <authorList>
            <consortium name="US DOE Joint Genome Institute (JGI-PGF)"/>
            <person name="Walter F."/>
            <person name="Albersmeier A."/>
            <person name="Kalinowski J."/>
            <person name="Ruckert C."/>
        </authorList>
    </citation>
    <scope>NUCLEOTIDE SEQUENCE</scope>
    <source>
        <strain evidence="1">CGMCC 1.14984</strain>
    </source>
</reference>
<reference evidence="1" key="2">
    <citation type="submission" date="2020-09" db="EMBL/GenBank/DDBJ databases">
        <authorList>
            <person name="Sun Q."/>
            <person name="Zhou Y."/>
        </authorList>
    </citation>
    <scope>NUCLEOTIDE SEQUENCE</scope>
    <source>
        <strain evidence="1">CGMCC 1.14984</strain>
    </source>
</reference>
<dbReference type="AlphaFoldDB" id="A0A8J3A2R9"/>
<organism evidence="1 2">
    <name type="scientific">Aquisalinus luteolus</name>
    <dbReference type="NCBI Taxonomy" id="1566827"/>
    <lineage>
        <taxon>Bacteria</taxon>
        <taxon>Pseudomonadati</taxon>
        <taxon>Pseudomonadota</taxon>
        <taxon>Alphaproteobacteria</taxon>
        <taxon>Parvularculales</taxon>
        <taxon>Parvularculaceae</taxon>
        <taxon>Aquisalinus</taxon>
    </lineage>
</organism>
<comment type="caution">
    <text evidence="1">The sequence shown here is derived from an EMBL/GenBank/DDBJ whole genome shotgun (WGS) entry which is preliminary data.</text>
</comment>
<proteinExistence type="predicted"/>